<keyword evidence="1" id="KW-1133">Transmembrane helix</keyword>
<organism evidence="3 4">
    <name type="scientific">Psychroflexus halocasei</name>
    <dbReference type="NCBI Taxonomy" id="908615"/>
    <lineage>
        <taxon>Bacteria</taxon>
        <taxon>Pseudomonadati</taxon>
        <taxon>Bacteroidota</taxon>
        <taxon>Flavobacteriia</taxon>
        <taxon>Flavobacteriales</taxon>
        <taxon>Flavobacteriaceae</taxon>
        <taxon>Psychroflexus</taxon>
    </lineage>
</organism>
<dbReference type="RefSeq" id="WP_143521344.1">
    <property type="nucleotide sequence ID" value="NZ_FNQF01000006.1"/>
</dbReference>
<keyword evidence="4" id="KW-1185">Reference proteome</keyword>
<keyword evidence="1" id="KW-0472">Membrane</keyword>
<dbReference type="Gene3D" id="2.40.160.20">
    <property type="match status" value="1"/>
</dbReference>
<keyword evidence="1" id="KW-0812">Transmembrane</keyword>
<gene>
    <name evidence="3" type="ORF">SAMN05421540_10682</name>
</gene>
<feature type="transmembrane region" description="Helical" evidence="1">
    <location>
        <begin position="42"/>
        <end position="68"/>
    </location>
</feature>
<evidence type="ECO:0000259" key="2">
    <source>
        <dbReference type="Pfam" id="PF13568"/>
    </source>
</evidence>
<sequence length="419" mass="48245">MSESKKHIDRVFQEAFQDFEAQPPHSTWHQIEKKLTTKKKRFFPFLVLLKYAAVVTSGLIIFGLGAFYQNFKTSSSAFTENKYGTQSKIIYKNDQYFWKNHFIDNSETDYSSALWQDLSLIFDDFSNQTSSEIANFASTKEKNTNTDFLNYKSASIIQNSFDFETSMLLFDHYHLHKKQKSENSPEIKNPWMVNPQIAPIYASSLNGSNTLNQKYEAHTSDINMSYGVKLAYQVTPKLSVRTGINQVNMNYKTEDIVQTYNMSSYNKTNLQNTVASQQKYVTSYDAKRANYEEYSSGNVTSGYLSQDMGFIEIPLEVEYKLIDKEIGFHIMAGTSTLLLNQNQVSYHSEALNSYVGKTANINKTSFSANIGFGVDYNFSDKWSLNLEPNFKYQINTFEVETTNVQPYYFGLFSGVKFRF</sequence>
<feature type="domain" description="Outer membrane protein beta-barrel" evidence="2">
    <location>
        <begin position="206"/>
        <end position="386"/>
    </location>
</feature>
<dbReference type="InterPro" id="IPR025665">
    <property type="entry name" value="Beta-barrel_OMP_2"/>
</dbReference>
<evidence type="ECO:0000313" key="4">
    <source>
        <dbReference type="Proteomes" id="UP000198820"/>
    </source>
</evidence>
<dbReference type="SUPFAM" id="SSF103515">
    <property type="entry name" value="Autotransporter"/>
    <property type="match status" value="1"/>
</dbReference>
<reference evidence="3 4" key="1">
    <citation type="submission" date="2016-10" db="EMBL/GenBank/DDBJ databases">
        <authorList>
            <person name="de Groot N.N."/>
        </authorList>
    </citation>
    <scope>NUCLEOTIDE SEQUENCE [LARGE SCALE GENOMIC DNA]</scope>
    <source>
        <strain evidence="3 4">DSM 23581</strain>
    </source>
</reference>
<dbReference type="InterPro" id="IPR011250">
    <property type="entry name" value="OMP/PagP_B-barrel"/>
</dbReference>
<evidence type="ECO:0000256" key="1">
    <source>
        <dbReference type="SAM" id="Phobius"/>
    </source>
</evidence>
<protein>
    <submittedName>
        <fullName evidence="3">Outer membrane protein beta-barrel domain-containing protein</fullName>
    </submittedName>
</protein>
<dbReference type="SUPFAM" id="SSF56925">
    <property type="entry name" value="OMPA-like"/>
    <property type="match status" value="1"/>
</dbReference>
<proteinExistence type="predicted"/>
<dbReference type="EMBL" id="FNQF01000006">
    <property type="protein sequence ID" value="SEA48790.1"/>
    <property type="molecule type" value="Genomic_DNA"/>
</dbReference>
<dbReference type="Proteomes" id="UP000198820">
    <property type="component" value="Unassembled WGS sequence"/>
</dbReference>
<name>A0A1H4BKX2_9FLAO</name>
<dbReference type="InterPro" id="IPR036709">
    <property type="entry name" value="Autotransporte_beta_dom_sf"/>
</dbReference>
<dbReference type="AlphaFoldDB" id="A0A1H4BKX2"/>
<dbReference type="STRING" id="908615.SAMN05421540_10682"/>
<accession>A0A1H4BKX2</accession>
<evidence type="ECO:0000313" key="3">
    <source>
        <dbReference type="EMBL" id="SEA48790.1"/>
    </source>
</evidence>
<dbReference type="Pfam" id="PF13568">
    <property type="entry name" value="OMP_b-brl_2"/>
    <property type="match status" value="1"/>
</dbReference>